<dbReference type="GO" id="GO:0000049">
    <property type="term" value="F:tRNA binding"/>
    <property type="evidence" value="ECO:0007669"/>
    <property type="project" value="TreeGrafter"/>
</dbReference>
<feature type="compositionally biased region" description="Basic and acidic residues" evidence="8">
    <location>
        <begin position="804"/>
        <end position="817"/>
    </location>
</feature>
<reference evidence="11 12" key="1">
    <citation type="journal article" date="2016" name="Genome Biol. Evol.">
        <title>Gene Family Evolution Reflects Adaptation to Soil Environmental Stressors in the Genome of the Collembolan Orchesella cincta.</title>
        <authorList>
            <person name="Faddeeva-Vakhrusheva A."/>
            <person name="Derks M.F."/>
            <person name="Anvar S.Y."/>
            <person name="Agamennone V."/>
            <person name="Suring W."/>
            <person name="Smit S."/>
            <person name="van Straalen N.M."/>
            <person name="Roelofs D."/>
        </authorList>
    </citation>
    <scope>NUCLEOTIDE SEQUENCE [LARGE SCALE GENOMIC DNA]</scope>
    <source>
        <tissue evidence="11">Mixed pool</tissue>
    </source>
</reference>
<feature type="domain" description="NFACT protein C-terminal" evidence="10">
    <location>
        <begin position="867"/>
        <end position="957"/>
    </location>
</feature>
<evidence type="ECO:0000313" key="12">
    <source>
        <dbReference type="Proteomes" id="UP000094527"/>
    </source>
</evidence>
<comment type="subcellular location">
    <subcellularLocation>
        <location evidence="2">Cytoplasm</location>
    </subcellularLocation>
    <subcellularLocation>
        <location evidence="1">Nucleus</location>
    </subcellularLocation>
</comment>
<feature type="compositionally biased region" description="Basic and acidic residues" evidence="8">
    <location>
        <begin position="826"/>
        <end position="840"/>
    </location>
</feature>
<dbReference type="GO" id="GO:0072344">
    <property type="term" value="P:rescue of stalled ribosome"/>
    <property type="evidence" value="ECO:0007669"/>
    <property type="project" value="TreeGrafter"/>
</dbReference>
<evidence type="ECO:0000256" key="4">
    <source>
        <dbReference type="ARBA" id="ARBA00022490"/>
    </source>
</evidence>
<dbReference type="PANTHER" id="PTHR15239:SF6">
    <property type="entry name" value="RIBOSOME QUALITY CONTROL COMPLEX SUBUNIT NEMF"/>
    <property type="match status" value="1"/>
</dbReference>
<dbReference type="Pfam" id="PF11923">
    <property type="entry name" value="NFACT-C"/>
    <property type="match status" value="1"/>
</dbReference>
<dbReference type="InterPro" id="IPR051608">
    <property type="entry name" value="RQC_Subunit_NEMF"/>
</dbReference>
<sequence length="965" mass="108828">MKNRLTTLDIAYLIEDIRRKLVGLRVDQIYDIDKKTYLIRFAKSGAKIVLLLESGTRFHTTSFEWPKNPAPSGFAMKLRKHLNNKRLEKITQVGADRIVDLQFGIDTFAHHVILELYDKGNILLTDNSYKILNLLRPRVAGEERMAAHETYAVEKAKQTFSLEQGEIVDILKSGVTNKTLRELFMSKVEFGPALFSHVLKAQQLTPQTKIPSFESDDALIEFAGKIHKSFEAGCEILTDKSNVEGFILCATVEESKRKAQQGGAGESKDASDDAPSFYDQFHPAVLVEDYDQEKVVKFDSFDIAVDEFFSKVESQKLDMKQLNQEKDAIRKLEKVKLDQQKRLDELKMGQELDRRKAELITTNLAVVEMAINAIRKLVANQIPWETIDEQIKEAKATGDPLASLISELNLKQNSITILLKDPYEEDEEPVKVSLDLNLSAYANATKYYDLKKASAKKEERTLESQEKAMKSTEKKTMASIKEAQTIHSIKKARKVLWFEKFRWFITSENYLVLGGRDAQQNELLVKKYMRPRDIYLHADAHGAPSIIIKNDNPEDQVPPKTLNEAGGFGVCCSGSWDSKVVSSCWWVWGDQVSKSAPSGEYLPSGSFMIRGKKNYLPPCQLVLGFGFLFRLTEDCIEAHKNERVRRHLNSESESLASMSIHEEEEELEMPDTEEFPDTHVEVDIASAAKGSERYKRLMGLGEGAEATNEEFMVTATPTAVPSLQKLKNKQKKAVKTEKAQGKSKQEAPKPPKPESIDDNQKSNKRGHHGRKKKLKEKYKDQDEEERLLKMQLLRTGAIAVAEGSESRNDSEDAHSDSENETGGESGRNRKPSENQQDKTVPEQNFGGAAAGGDEEVVEIEEEPTAESEIDLLKTLTGSPLEQDELLYAIPVIAPYSTLQNYKFRIKMTPGTAKRGKAAKTALDSFLRDKEATQREKDLIKAVKDQDLARNFPGKVKLSNVIRDKK</sequence>
<dbReference type="STRING" id="48709.A0A1D2NDK0"/>
<keyword evidence="4" id="KW-0963">Cytoplasm</keyword>
<evidence type="ECO:0000256" key="8">
    <source>
        <dbReference type="SAM" id="MobiDB-lite"/>
    </source>
</evidence>
<comment type="caution">
    <text evidence="11">The sequence shown here is derived from an EMBL/GenBank/DDBJ whole genome shotgun (WGS) entry which is preliminary data.</text>
</comment>
<evidence type="ECO:0000256" key="7">
    <source>
        <dbReference type="SAM" id="Coils"/>
    </source>
</evidence>
<feature type="compositionally biased region" description="Acidic residues" evidence="8">
    <location>
        <begin position="662"/>
        <end position="673"/>
    </location>
</feature>
<evidence type="ECO:0000256" key="1">
    <source>
        <dbReference type="ARBA" id="ARBA00004123"/>
    </source>
</evidence>
<dbReference type="Proteomes" id="UP000094527">
    <property type="component" value="Unassembled WGS sequence"/>
</dbReference>
<dbReference type="OMA" id="MFLEFFA"/>
<feature type="coiled-coil region" evidence="7">
    <location>
        <begin position="305"/>
        <end position="342"/>
    </location>
</feature>
<dbReference type="NCBIfam" id="NF041120">
    <property type="entry name" value="RqcH_arch"/>
    <property type="match status" value="1"/>
</dbReference>
<dbReference type="Gene3D" id="2.30.310.10">
    <property type="entry name" value="ibrinogen binding protein from staphylococcus aureus domain"/>
    <property type="match status" value="1"/>
</dbReference>
<feature type="compositionally biased region" description="Basic and acidic residues" evidence="8">
    <location>
        <begin position="734"/>
        <end position="761"/>
    </location>
</feature>
<dbReference type="GO" id="GO:0005634">
    <property type="term" value="C:nucleus"/>
    <property type="evidence" value="ECO:0007669"/>
    <property type="project" value="UniProtKB-SubCell"/>
</dbReference>
<accession>A0A1D2NDK0</accession>
<evidence type="ECO:0000313" key="11">
    <source>
        <dbReference type="EMBL" id="ODN03333.1"/>
    </source>
</evidence>
<keyword evidence="6" id="KW-0539">Nucleus</keyword>
<comment type="similarity">
    <text evidence="3">Belongs to the NEMF family.</text>
</comment>
<keyword evidence="12" id="KW-1185">Reference proteome</keyword>
<evidence type="ECO:0000256" key="3">
    <source>
        <dbReference type="ARBA" id="ARBA00008318"/>
    </source>
</evidence>
<feature type="compositionally biased region" description="Basic residues" evidence="8">
    <location>
        <begin position="762"/>
        <end position="776"/>
    </location>
</feature>
<protein>
    <submittedName>
        <fullName evidence="11">Nuclear export mediator factor NEMF</fullName>
    </submittedName>
</protein>
<evidence type="ECO:0000256" key="6">
    <source>
        <dbReference type="ARBA" id="ARBA00023242"/>
    </source>
</evidence>
<evidence type="ECO:0000259" key="10">
    <source>
        <dbReference type="Pfam" id="PF11923"/>
    </source>
</evidence>
<evidence type="ECO:0000256" key="5">
    <source>
        <dbReference type="ARBA" id="ARBA00023054"/>
    </source>
</evidence>
<proteinExistence type="inferred from homology"/>
<name>A0A1D2NDK0_ORCCI</name>
<dbReference type="GO" id="GO:0043023">
    <property type="term" value="F:ribosomal large subunit binding"/>
    <property type="evidence" value="ECO:0007669"/>
    <property type="project" value="TreeGrafter"/>
</dbReference>
<dbReference type="InterPro" id="IPR008532">
    <property type="entry name" value="NFACT_RNA-bd"/>
</dbReference>
<dbReference type="InterPro" id="IPR021846">
    <property type="entry name" value="NFACT-C"/>
</dbReference>
<dbReference type="AlphaFoldDB" id="A0A1D2NDK0"/>
<feature type="region of interest" description="Disordered" evidence="8">
    <location>
        <begin position="650"/>
        <end position="673"/>
    </location>
</feature>
<evidence type="ECO:0000256" key="2">
    <source>
        <dbReference type="ARBA" id="ARBA00004496"/>
    </source>
</evidence>
<feature type="region of interest" description="Disordered" evidence="8">
    <location>
        <begin position="798"/>
        <end position="867"/>
    </location>
</feature>
<gene>
    <name evidence="11" type="ORF">Ocin01_03343</name>
</gene>
<dbReference type="EMBL" id="LJIJ01000077">
    <property type="protein sequence ID" value="ODN03333.1"/>
    <property type="molecule type" value="Genomic_DNA"/>
</dbReference>
<dbReference type="GO" id="GO:1990116">
    <property type="term" value="P:ribosome-associated ubiquitin-dependent protein catabolic process"/>
    <property type="evidence" value="ECO:0007669"/>
    <property type="project" value="TreeGrafter"/>
</dbReference>
<dbReference type="Pfam" id="PF05833">
    <property type="entry name" value="NFACT_N"/>
    <property type="match status" value="1"/>
</dbReference>
<keyword evidence="5 7" id="KW-0175">Coiled coil</keyword>
<dbReference type="PANTHER" id="PTHR15239">
    <property type="entry name" value="NUCLEAR EXPORT MEDIATOR FACTOR NEMF"/>
    <property type="match status" value="1"/>
</dbReference>
<feature type="domain" description="NFACT RNA-binding" evidence="9">
    <location>
        <begin position="500"/>
        <end position="611"/>
    </location>
</feature>
<organism evidence="11 12">
    <name type="scientific">Orchesella cincta</name>
    <name type="common">Springtail</name>
    <name type="synonym">Podura cincta</name>
    <dbReference type="NCBI Taxonomy" id="48709"/>
    <lineage>
        <taxon>Eukaryota</taxon>
        <taxon>Metazoa</taxon>
        <taxon>Ecdysozoa</taxon>
        <taxon>Arthropoda</taxon>
        <taxon>Hexapoda</taxon>
        <taxon>Collembola</taxon>
        <taxon>Entomobryomorpha</taxon>
        <taxon>Entomobryoidea</taxon>
        <taxon>Orchesellidae</taxon>
        <taxon>Orchesellinae</taxon>
        <taxon>Orchesella</taxon>
    </lineage>
</organism>
<dbReference type="OrthoDB" id="207084at2759"/>
<dbReference type="FunFam" id="2.30.310.10:FF:000001">
    <property type="entry name" value="Nuclear export mediator factor Nemf"/>
    <property type="match status" value="1"/>
</dbReference>
<dbReference type="GO" id="GO:1990112">
    <property type="term" value="C:RQC complex"/>
    <property type="evidence" value="ECO:0007669"/>
    <property type="project" value="TreeGrafter"/>
</dbReference>
<dbReference type="GO" id="GO:0005737">
    <property type="term" value="C:cytoplasm"/>
    <property type="evidence" value="ECO:0007669"/>
    <property type="project" value="UniProtKB-SubCell"/>
</dbReference>
<evidence type="ECO:0000259" key="9">
    <source>
        <dbReference type="Pfam" id="PF05670"/>
    </source>
</evidence>
<dbReference type="Pfam" id="PF05670">
    <property type="entry name" value="NFACT-R_1"/>
    <property type="match status" value="1"/>
</dbReference>
<feature type="region of interest" description="Disordered" evidence="8">
    <location>
        <begin position="722"/>
        <end position="783"/>
    </location>
</feature>
<feature type="compositionally biased region" description="Acidic residues" evidence="8">
    <location>
        <begin position="852"/>
        <end position="867"/>
    </location>
</feature>